<dbReference type="GO" id="GO:0005737">
    <property type="term" value="C:cytoplasm"/>
    <property type="evidence" value="ECO:0007669"/>
    <property type="project" value="UniProtKB-SubCell"/>
</dbReference>
<evidence type="ECO:0000256" key="13">
    <source>
        <dbReference type="HAMAP-Rule" id="MF_01020"/>
    </source>
</evidence>
<dbReference type="InterPro" id="IPR008179">
    <property type="entry name" value="HisE"/>
</dbReference>
<dbReference type="GO" id="GO:0000105">
    <property type="term" value="P:L-histidine biosynthetic process"/>
    <property type="evidence" value="ECO:0007669"/>
    <property type="project" value="UniProtKB-UniRule"/>
</dbReference>
<comment type="catalytic activity">
    <reaction evidence="1">
        <text>1-(5-phospho-beta-D-ribosyl)-5'-AMP + H2O = 1-(5-phospho-beta-D-ribosyl)-5-[(5-phospho-beta-D-ribosylamino)methylideneamino]imidazole-4-carboxamide</text>
        <dbReference type="Rhea" id="RHEA:20049"/>
        <dbReference type="ChEBI" id="CHEBI:15377"/>
        <dbReference type="ChEBI" id="CHEBI:58435"/>
        <dbReference type="ChEBI" id="CHEBI:59457"/>
        <dbReference type="EC" id="3.5.4.19"/>
    </reaction>
</comment>
<dbReference type="FunFam" id="3.10.20.810:FF:000001">
    <property type="entry name" value="Histidine biosynthesis bifunctional protein HisIE"/>
    <property type="match status" value="1"/>
</dbReference>
<comment type="caution">
    <text evidence="15">The sequence shown here is derived from an EMBL/GenBank/DDBJ whole genome shotgun (WGS) entry which is preliminary data.</text>
</comment>
<evidence type="ECO:0000256" key="4">
    <source>
        <dbReference type="ARBA" id="ARBA00005204"/>
    </source>
</evidence>
<evidence type="ECO:0000256" key="10">
    <source>
        <dbReference type="ARBA" id="ARBA00022840"/>
    </source>
</evidence>
<dbReference type="Pfam" id="PF01503">
    <property type="entry name" value="PRA-PH"/>
    <property type="match status" value="1"/>
</dbReference>
<dbReference type="SUPFAM" id="SSF141734">
    <property type="entry name" value="HisI-like"/>
    <property type="match status" value="1"/>
</dbReference>
<dbReference type="GO" id="GO:0004636">
    <property type="term" value="F:phosphoribosyl-ATP diphosphatase activity"/>
    <property type="evidence" value="ECO:0007669"/>
    <property type="project" value="UniProtKB-UniRule"/>
</dbReference>
<dbReference type="PANTHER" id="PTHR42945:SF1">
    <property type="entry name" value="HISTIDINE BIOSYNTHESIS BIFUNCTIONAL PROTEIN HIS7"/>
    <property type="match status" value="1"/>
</dbReference>
<dbReference type="UniPathway" id="UPA00031">
    <property type="reaction ID" value="UER00007"/>
</dbReference>
<accession>A0A1Y2T518</accession>
<reference evidence="16" key="1">
    <citation type="submission" date="2016-04" db="EMBL/GenBank/DDBJ databases">
        <authorList>
            <person name="Antunes L.P."/>
            <person name="Martins L.F."/>
            <person name="Pereira R.V."/>
            <person name="Thomas A.M."/>
            <person name="Barbosa D."/>
            <person name="Nascimento L."/>
            <person name="Silva G.M."/>
            <person name="Condomitti G.W."/>
            <person name="Digiampietri L.A."/>
            <person name="Lombardi K.C."/>
            <person name="Ramos P.L."/>
            <person name="Quaggio R.B."/>
            <person name="Oliveira J.C."/>
            <person name="Pascon R.C."/>
            <person name="Cruz J.B."/>
            <person name="Silva A.M."/>
            <person name="Setubal J.C."/>
        </authorList>
    </citation>
    <scope>NUCLEOTIDE SEQUENCE [LARGE SCALE GENOMIC DNA]</scope>
</reference>
<comment type="subcellular location">
    <subcellularLocation>
        <location evidence="13">Cytoplasm</location>
    </subcellularLocation>
</comment>
<dbReference type="EC" id="3.6.1.31" evidence="13"/>
<keyword evidence="13" id="KW-0963">Cytoplasm</keyword>
<evidence type="ECO:0000256" key="5">
    <source>
        <dbReference type="ARBA" id="ARBA00007731"/>
    </source>
</evidence>
<dbReference type="NCBIfam" id="NF002747">
    <property type="entry name" value="PRK02759.1"/>
    <property type="match status" value="1"/>
</dbReference>
<evidence type="ECO:0000256" key="1">
    <source>
        <dbReference type="ARBA" id="ARBA00000024"/>
    </source>
</evidence>
<dbReference type="SUPFAM" id="SSF101386">
    <property type="entry name" value="all-alpha NTP pyrophosphatases"/>
    <property type="match status" value="1"/>
</dbReference>
<evidence type="ECO:0000256" key="11">
    <source>
        <dbReference type="ARBA" id="ARBA00023102"/>
    </source>
</evidence>
<dbReference type="HAMAP" id="MF_01020">
    <property type="entry name" value="HisE"/>
    <property type="match status" value="1"/>
</dbReference>
<dbReference type="CDD" id="cd11534">
    <property type="entry name" value="NTP-PPase_HisIE_like"/>
    <property type="match status" value="1"/>
</dbReference>
<evidence type="ECO:0000256" key="9">
    <source>
        <dbReference type="ARBA" id="ARBA00022801"/>
    </source>
</evidence>
<keyword evidence="11 13" id="KW-0368">Histidine biosynthesis</keyword>
<evidence type="ECO:0000313" key="15">
    <source>
        <dbReference type="EMBL" id="OTA40876.1"/>
    </source>
</evidence>
<evidence type="ECO:0000256" key="7">
    <source>
        <dbReference type="ARBA" id="ARBA00022605"/>
    </source>
</evidence>
<keyword evidence="10 13" id="KW-0067">ATP-binding</keyword>
<evidence type="ECO:0000256" key="6">
    <source>
        <dbReference type="ARBA" id="ARBA00008299"/>
    </source>
</evidence>
<comment type="similarity">
    <text evidence="6">In the N-terminal section; belongs to the PRA-CH family.</text>
</comment>
<dbReference type="NCBIfam" id="NF001611">
    <property type="entry name" value="PRK00400.1-3"/>
    <property type="match status" value="1"/>
</dbReference>
<comment type="pathway">
    <text evidence="4 13">Amino-acid biosynthesis; L-histidine biosynthesis; L-histidine from 5-phospho-alpha-D-ribose 1-diphosphate: step 2/9.</text>
</comment>
<evidence type="ECO:0000256" key="2">
    <source>
        <dbReference type="ARBA" id="ARBA00001460"/>
    </source>
</evidence>
<dbReference type="Proteomes" id="UP000194267">
    <property type="component" value="Unassembled WGS sequence"/>
</dbReference>
<dbReference type="EMBL" id="LWLV01001071">
    <property type="protein sequence ID" value="OTA40876.1"/>
    <property type="molecule type" value="Genomic_DNA"/>
</dbReference>
<dbReference type="GO" id="GO:0005524">
    <property type="term" value="F:ATP binding"/>
    <property type="evidence" value="ECO:0007669"/>
    <property type="project" value="UniProtKB-KW"/>
</dbReference>
<dbReference type="NCBIfam" id="NF000768">
    <property type="entry name" value="PRK00051.1"/>
    <property type="match status" value="1"/>
</dbReference>
<dbReference type="PANTHER" id="PTHR42945">
    <property type="entry name" value="HISTIDINE BIOSYNTHESIS BIFUNCTIONAL PROTEIN"/>
    <property type="match status" value="1"/>
</dbReference>
<keyword evidence="8 13" id="KW-0547">Nucleotide-binding</keyword>
<sequence length="211" mass="23932">MRTGQVLMQAWMNADALRRTLETGVAWYWSRSRQELWQKGATSGHIQRVREIRTDCDGDSLLLLVEQEGVACHEGTYSCFTRRVDGSPKALIDTAFWPIQPDDTVPYDIGSILRELTAVLVERRAHPDPESYTSRLFRSGPDAYCKKIGEEATEVVLAVKNRDRENLACEVADLWFHSLVALVDQGLGPADVADELARRRGKRREQAEEEE</sequence>
<dbReference type="AlphaFoldDB" id="A0A1Y2T518"/>
<comment type="similarity">
    <text evidence="13">Belongs to the PRA-PH family.</text>
</comment>
<dbReference type="Gene3D" id="3.10.20.810">
    <property type="entry name" value="Phosphoribosyl-AMP cyclohydrolase"/>
    <property type="match status" value="1"/>
</dbReference>
<gene>
    <name evidence="13" type="primary">hisE</name>
    <name evidence="15" type="ORF">A6D92_12340</name>
</gene>
<evidence type="ECO:0000256" key="12">
    <source>
        <dbReference type="ARBA" id="ARBA00023268"/>
    </source>
</evidence>
<comment type="similarity">
    <text evidence="5">In the C-terminal section; belongs to the PRA-PH family.</text>
</comment>
<feature type="domain" description="Phosphoribosyl-AMP cyclohydrolase" evidence="14">
    <location>
        <begin position="8"/>
        <end position="81"/>
    </location>
</feature>
<keyword evidence="7 13" id="KW-0028">Amino-acid biosynthesis</keyword>
<organism evidence="15 16">
    <name type="scientific">Symbiobacterium thermophilum</name>
    <dbReference type="NCBI Taxonomy" id="2734"/>
    <lineage>
        <taxon>Bacteria</taxon>
        <taxon>Bacillati</taxon>
        <taxon>Bacillota</taxon>
        <taxon>Clostridia</taxon>
        <taxon>Eubacteriales</taxon>
        <taxon>Symbiobacteriaceae</taxon>
        <taxon>Symbiobacterium</taxon>
    </lineage>
</organism>
<comment type="catalytic activity">
    <reaction evidence="2 13">
        <text>1-(5-phospho-beta-D-ribosyl)-ATP + H2O = 1-(5-phospho-beta-D-ribosyl)-5'-AMP + diphosphate + H(+)</text>
        <dbReference type="Rhea" id="RHEA:22828"/>
        <dbReference type="ChEBI" id="CHEBI:15377"/>
        <dbReference type="ChEBI" id="CHEBI:15378"/>
        <dbReference type="ChEBI" id="CHEBI:33019"/>
        <dbReference type="ChEBI" id="CHEBI:59457"/>
        <dbReference type="ChEBI" id="CHEBI:73183"/>
        <dbReference type="EC" id="3.6.1.31"/>
    </reaction>
</comment>
<name>A0A1Y2T518_SYMTR</name>
<evidence type="ECO:0000259" key="14">
    <source>
        <dbReference type="Pfam" id="PF01502"/>
    </source>
</evidence>
<proteinExistence type="inferred from homology"/>
<dbReference type="NCBIfam" id="TIGR03188">
    <property type="entry name" value="histidine_hisI"/>
    <property type="match status" value="1"/>
</dbReference>
<dbReference type="GO" id="GO:0004635">
    <property type="term" value="F:phosphoribosyl-AMP cyclohydrolase activity"/>
    <property type="evidence" value="ECO:0007669"/>
    <property type="project" value="UniProtKB-EC"/>
</dbReference>
<dbReference type="InterPro" id="IPR002496">
    <property type="entry name" value="PRib_AMP_CycHydrolase_dom"/>
</dbReference>
<dbReference type="InterPro" id="IPR038019">
    <property type="entry name" value="PRib_AMP_CycHydrolase_sf"/>
</dbReference>
<evidence type="ECO:0000256" key="3">
    <source>
        <dbReference type="ARBA" id="ARBA00005169"/>
    </source>
</evidence>
<dbReference type="Gene3D" id="1.10.287.1080">
    <property type="entry name" value="MazG-like"/>
    <property type="match status" value="1"/>
</dbReference>
<keyword evidence="12" id="KW-0511">Multifunctional enzyme</keyword>
<evidence type="ECO:0000256" key="8">
    <source>
        <dbReference type="ARBA" id="ARBA00022741"/>
    </source>
</evidence>
<comment type="pathway">
    <text evidence="3">Amino-acid biosynthesis; L-histidine biosynthesis; L-histidine from 5-phospho-alpha-D-ribose 1-diphosphate: step 3/9.</text>
</comment>
<keyword evidence="9 13" id="KW-0378">Hydrolase</keyword>
<dbReference type="Pfam" id="PF01502">
    <property type="entry name" value="PRA-CH"/>
    <property type="match status" value="1"/>
</dbReference>
<evidence type="ECO:0000313" key="16">
    <source>
        <dbReference type="Proteomes" id="UP000194267"/>
    </source>
</evidence>
<protein>
    <recommendedName>
        <fullName evidence="13">Phosphoribosyl-ATP pyrophosphatase</fullName>
        <shortName evidence="13">PRA-PH</shortName>
        <ecNumber evidence="13">3.6.1.31</ecNumber>
    </recommendedName>
</protein>
<dbReference type="InterPro" id="IPR021130">
    <property type="entry name" value="PRib-ATP_PPHydrolase-like"/>
</dbReference>